<sequence>MFTLDNFYKSDEWRNLLNVLKSEREREGVLYCEHCGKPIIKKFDCIGHHKHELTNANVNDYNISLNPDNIMLIHHKCHNIIHERFGHEQPKKVYIVYGAPCSGKLSWVKENAGIDDLILDIDSIWEMISNNDRYVKRDRLKENVFGIRDCLLEQIKMRKGKWKNAYVIGGYPMKMERERLEQRLNAESIFISEDKEVCLERAKASNRVGWDKYINEWFDRYMP</sequence>
<dbReference type="Gene3D" id="3.40.50.300">
    <property type="entry name" value="P-loop containing nucleotide triphosphate hydrolases"/>
    <property type="match status" value="1"/>
</dbReference>
<dbReference type="AlphaFoldDB" id="A0A6N4TLE3"/>
<evidence type="ECO:0008006" key="3">
    <source>
        <dbReference type="Google" id="ProtNLM"/>
    </source>
</evidence>
<accession>A0A6N4TLE3</accession>
<evidence type="ECO:0000313" key="2">
    <source>
        <dbReference type="Proteomes" id="UP000464754"/>
    </source>
</evidence>
<dbReference type="InterPro" id="IPR003615">
    <property type="entry name" value="HNH_nuc"/>
</dbReference>
<dbReference type="Proteomes" id="UP000464754">
    <property type="component" value="Chromosome"/>
</dbReference>
<evidence type="ECO:0000313" key="1">
    <source>
        <dbReference type="EMBL" id="BBK23880.1"/>
    </source>
</evidence>
<dbReference type="KEGG" id="aarg:Aargi30884_27830"/>
<gene>
    <name evidence="1" type="ORF">Aargi30884_27830</name>
</gene>
<dbReference type="InterPro" id="IPR027417">
    <property type="entry name" value="P-loop_NTPase"/>
</dbReference>
<reference evidence="2" key="1">
    <citation type="submission" date="2019-05" db="EMBL/GenBank/DDBJ databases">
        <title>Complete genome sequencing of Absiella argi strain JCM 30884.</title>
        <authorList>
            <person name="Sakamoto M."/>
            <person name="Murakami T."/>
            <person name="Mori H."/>
        </authorList>
    </citation>
    <scope>NUCLEOTIDE SEQUENCE [LARGE SCALE GENOMIC DNA]</scope>
    <source>
        <strain evidence="2">JCM 30884</strain>
    </source>
</reference>
<proteinExistence type="predicted"/>
<protein>
    <recommendedName>
        <fullName evidence="3">HNH domain-containing protein</fullName>
    </recommendedName>
</protein>
<keyword evidence="2" id="KW-1185">Reference proteome</keyword>
<name>A0A6N4TLE3_9FIRM</name>
<dbReference type="RefSeq" id="WP_163052553.1">
    <property type="nucleotide sequence ID" value="NZ_AP019695.1"/>
</dbReference>
<organism evidence="1 2">
    <name type="scientific">Amedibacterium intestinale</name>
    <dbReference type="NCBI Taxonomy" id="2583452"/>
    <lineage>
        <taxon>Bacteria</taxon>
        <taxon>Bacillati</taxon>
        <taxon>Bacillota</taxon>
        <taxon>Erysipelotrichia</taxon>
        <taxon>Erysipelotrichales</taxon>
        <taxon>Erysipelotrichaceae</taxon>
        <taxon>Amedibacterium</taxon>
    </lineage>
</organism>
<dbReference type="EMBL" id="AP019695">
    <property type="protein sequence ID" value="BBK23880.1"/>
    <property type="molecule type" value="Genomic_DNA"/>
</dbReference>
<dbReference type="CDD" id="cd00085">
    <property type="entry name" value="HNHc"/>
    <property type="match status" value="1"/>
</dbReference>